<keyword evidence="8" id="KW-1185">Reference proteome</keyword>
<dbReference type="InterPro" id="IPR006214">
    <property type="entry name" value="Bax_inhibitor_1-related"/>
</dbReference>
<name>A0ABY5PF47_9ACTN</name>
<comment type="subcellular location">
    <subcellularLocation>
        <location evidence="1">Membrane</location>
        <topology evidence="1">Multi-pass membrane protein</topology>
    </subcellularLocation>
</comment>
<feature type="transmembrane region" description="Helical" evidence="6">
    <location>
        <begin position="80"/>
        <end position="100"/>
    </location>
</feature>
<evidence type="ECO:0000256" key="4">
    <source>
        <dbReference type="ARBA" id="ARBA00022989"/>
    </source>
</evidence>
<feature type="transmembrane region" description="Helical" evidence="6">
    <location>
        <begin position="48"/>
        <end position="68"/>
    </location>
</feature>
<feature type="transmembrane region" description="Helical" evidence="6">
    <location>
        <begin position="163"/>
        <end position="180"/>
    </location>
</feature>
<feature type="transmembrane region" description="Helical" evidence="6">
    <location>
        <begin position="106"/>
        <end position="127"/>
    </location>
</feature>
<evidence type="ECO:0000256" key="5">
    <source>
        <dbReference type="ARBA" id="ARBA00023136"/>
    </source>
</evidence>
<accession>A0ABY5PF47</accession>
<evidence type="ECO:0000256" key="3">
    <source>
        <dbReference type="ARBA" id="ARBA00022692"/>
    </source>
</evidence>
<feature type="transmembrane region" description="Helical" evidence="6">
    <location>
        <begin position="20"/>
        <end position="42"/>
    </location>
</feature>
<dbReference type="Pfam" id="PF01027">
    <property type="entry name" value="Bax1-I"/>
    <property type="match status" value="1"/>
</dbReference>
<sequence>MTDQTAIFAPAGARASTATIFGQVMFLVAIAIGFLALGTYVGRDLAPGTAFIISLGGFGMLLVSSFAGRQFRVGPFAMGWLFATSLVIGVGLGPTLNNYFATDPTAVTQAAGGTALIVAGMGSLGFILSKDLSPWMRPLSFIVFGAVIVSLGLALFSSGGNPVISIIILGVSALLIMVDFNYVRKHATEDDVVWLATGIFVSIVNIFLSLLNLFGNR</sequence>
<evidence type="ECO:0000256" key="6">
    <source>
        <dbReference type="RuleBase" id="RU004379"/>
    </source>
</evidence>
<evidence type="ECO:0000313" key="8">
    <source>
        <dbReference type="Proteomes" id="UP001058860"/>
    </source>
</evidence>
<evidence type="ECO:0000256" key="2">
    <source>
        <dbReference type="ARBA" id="ARBA00010350"/>
    </source>
</evidence>
<gene>
    <name evidence="7" type="ORF">LRS13_20750</name>
</gene>
<dbReference type="Proteomes" id="UP001058860">
    <property type="component" value="Chromosome"/>
</dbReference>
<dbReference type="EMBL" id="CP088295">
    <property type="protein sequence ID" value="UUY03080.1"/>
    <property type="molecule type" value="Genomic_DNA"/>
</dbReference>
<proteinExistence type="inferred from homology"/>
<keyword evidence="3 6" id="KW-0812">Transmembrane</keyword>
<evidence type="ECO:0000256" key="1">
    <source>
        <dbReference type="ARBA" id="ARBA00004141"/>
    </source>
</evidence>
<reference evidence="8" key="1">
    <citation type="submission" date="2021-11" db="EMBL/GenBank/DDBJ databases">
        <title>Cultivation dependent microbiological survey of springs from the worlds oldest radium mine currently devoted to the extraction of radon-saturated water.</title>
        <authorList>
            <person name="Kapinusova G."/>
            <person name="Smrhova T."/>
            <person name="Strejcek M."/>
            <person name="Suman J."/>
            <person name="Jani K."/>
            <person name="Pajer P."/>
            <person name="Uhlik O."/>
        </authorList>
    </citation>
    <scope>NUCLEOTIDE SEQUENCE [LARGE SCALE GENOMIC DNA]</scope>
    <source>
        <strain evidence="8">J379</strain>
    </source>
</reference>
<dbReference type="RefSeq" id="WP_353863595.1">
    <property type="nucleotide sequence ID" value="NZ_CP088295.1"/>
</dbReference>
<evidence type="ECO:0000313" key="7">
    <source>
        <dbReference type="EMBL" id="UUY03080.1"/>
    </source>
</evidence>
<organism evidence="7 8">
    <name type="scientific">Svornostia abyssi</name>
    <dbReference type="NCBI Taxonomy" id="2898438"/>
    <lineage>
        <taxon>Bacteria</taxon>
        <taxon>Bacillati</taxon>
        <taxon>Actinomycetota</taxon>
        <taxon>Thermoleophilia</taxon>
        <taxon>Solirubrobacterales</taxon>
        <taxon>Baekduiaceae</taxon>
        <taxon>Svornostia</taxon>
    </lineage>
</organism>
<feature type="transmembrane region" description="Helical" evidence="6">
    <location>
        <begin position="139"/>
        <end position="157"/>
    </location>
</feature>
<protein>
    <submittedName>
        <fullName evidence="7">Bax inhibitor-1 family protein</fullName>
    </submittedName>
</protein>
<dbReference type="PANTHER" id="PTHR23291:SF50">
    <property type="entry name" value="PROTEIN LIFEGUARD 4"/>
    <property type="match status" value="1"/>
</dbReference>
<keyword evidence="4 6" id="KW-1133">Transmembrane helix</keyword>
<keyword evidence="5 6" id="KW-0472">Membrane</keyword>
<dbReference type="PANTHER" id="PTHR23291">
    <property type="entry name" value="BAX INHIBITOR-RELATED"/>
    <property type="match status" value="1"/>
</dbReference>
<comment type="similarity">
    <text evidence="2 6">Belongs to the BI1 family.</text>
</comment>
<feature type="transmembrane region" description="Helical" evidence="6">
    <location>
        <begin position="192"/>
        <end position="214"/>
    </location>
</feature>